<evidence type="ECO:0000313" key="1">
    <source>
        <dbReference type="EMBL" id="MFC3703024.1"/>
    </source>
</evidence>
<dbReference type="Proteomes" id="UP001595710">
    <property type="component" value="Unassembled WGS sequence"/>
</dbReference>
<evidence type="ECO:0000313" key="2">
    <source>
        <dbReference type="Proteomes" id="UP001595710"/>
    </source>
</evidence>
<dbReference type="RefSeq" id="WP_377363493.1">
    <property type="nucleotide sequence ID" value="NZ_JBHRYN010000069.1"/>
</dbReference>
<proteinExistence type="predicted"/>
<gene>
    <name evidence="1" type="ORF">ACFOND_15440</name>
</gene>
<keyword evidence="2" id="KW-1185">Reference proteome</keyword>
<accession>A0ABV7WXI3</accession>
<sequence>MESLKNEDFARVLGVYLPWVVKSLELSTDSDSLTIIIEKQAEKGRFSFLTSNKKQQQVTRRWQHVRIGHYSTYIQATMALNDLAELTESHCPAFLGLDGKKITRELDETIRIAHSRTSLPDIISGLLGVSPEIIETKIREIETEDSQAKKLAVLPLESDAVWRDILLDKTKLTTRLLPLKLLLSRLKLDINRNPDDKALMQRSSAELRNFFDRHALQLKSEYEQVGATQNRSNQSAPQTKVKLVLPSTQNPIWHSILMGEMDLPTSSMPLQLSLAHKKNSYRSAETKAEQLDIIRSLQIFFKRNAKKYISELKFLTEMISTQQTVSDILPPQNHDIWKKLLTDDKILSSDKINYRLFLSKEKSKYLKEQDEECLKNIRDFFFQNSRSMKEEIALINSLAKAS</sequence>
<dbReference type="EMBL" id="JBHRYN010000069">
    <property type="protein sequence ID" value="MFC3703024.1"/>
    <property type="molecule type" value="Genomic_DNA"/>
</dbReference>
<reference evidence="2" key="1">
    <citation type="journal article" date="2019" name="Int. J. Syst. Evol. Microbiol.">
        <title>The Global Catalogue of Microorganisms (GCM) 10K type strain sequencing project: providing services to taxonomists for standard genome sequencing and annotation.</title>
        <authorList>
            <consortium name="The Broad Institute Genomics Platform"/>
            <consortium name="The Broad Institute Genome Sequencing Center for Infectious Disease"/>
            <person name="Wu L."/>
            <person name="Ma J."/>
        </authorList>
    </citation>
    <scope>NUCLEOTIDE SEQUENCE [LARGE SCALE GENOMIC DNA]</scope>
    <source>
        <strain evidence="2">CECT 8288</strain>
    </source>
</reference>
<organism evidence="1 2">
    <name type="scientific">Reinekea marina</name>
    <dbReference type="NCBI Taxonomy" id="1310421"/>
    <lineage>
        <taxon>Bacteria</taxon>
        <taxon>Pseudomonadati</taxon>
        <taxon>Pseudomonadota</taxon>
        <taxon>Gammaproteobacteria</taxon>
        <taxon>Oceanospirillales</taxon>
        <taxon>Saccharospirillaceae</taxon>
        <taxon>Reinekea</taxon>
    </lineage>
</organism>
<name>A0ABV7WXI3_9GAMM</name>
<comment type="caution">
    <text evidence="1">The sequence shown here is derived from an EMBL/GenBank/DDBJ whole genome shotgun (WGS) entry which is preliminary data.</text>
</comment>
<protein>
    <submittedName>
        <fullName evidence="1">Uncharacterized protein</fullName>
    </submittedName>
</protein>